<accession>A0A2P5CAP8</accession>
<comment type="caution">
    <text evidence="1">The sequence shown here is derived from an EMBL/GenBank/DDBJ whole genome shotgun (WGS) entry which is preliminary data.</text>
</comment>
<dbReference type="AlphaFoldDB" id="A0A2P5CAP8"/>
<protein>
    <submittedName>
        <fullName evidence="1">Uncharacterized protein</fullName>
    </submittedName>
</protein>
<dbReference type="InParanoid" id="A0A2P5CAP8"/>
<proteinExistence type="predicted"/>
<name>A0A2P5CAP8_TREOI</name>
<reference evidence="2" key="1">
    <citation type="submission" date="2016-06" db="EMBL/GenBank/DDBJ databases">
        <title>Parallel loss of symbiosis genes in relatives of nitrogen-fixing non-legume Parasponia.</title>
        <authorList>
            <person name="Van Velzen R."/>
            <person name="Holmer R."/>
            <person name="Bu F."/>
            <person name="Rutten L."/>
            <person name="Van Zeijl A."/>
            <person name="Liu W."/>
            <person name="Santuari L."/>
            <person name="Cao Q."/>
            <person name="Sharma T."/>
            <person name="Shen D."/>
            <person name="Roswanjaya Y."/>
            <person name="Wardhani T."/>
            <person name="Kalhor M.S."/>
            <person name="Jansen J."/>
            <person name="Van den Hoogen J."/>
            <person name="Gungor B."/>
            <person name="Hartog M."/>
            <person name="Hontelez J."/>
            <person name="Verver J."/>
            <person name="Yang W.-C."/>
            <person name="Schijlen E."/>
            <person name="Repin R."/>
            <person name="Schilthuizen M."/>
            <person name="Schranz E."/>
            <person name="Heidstra R."/>
            <person name="Miyata K."/>
            <person name="Fedorova E."/>
            <person name="Kohlen W."/>
            <person name="Bisseling T."/>
            <person name="Smit S."/>
            <person name="Geurts R."/>
        </authorList>
    </citation>
    <scope>NUCLEOTIDE SEQUENCE [LARGE SCALE GENOMIC DNA]</scope>
    <source>
        <strain evidence="2">cv. RG33-2</strain>
    </source>
</reference>
<sequence length="84" mass="9671">MAHARDHRQGVTFQIDLKKQVDAGELELLCAMLRVQSCALFVIYYNYFYKIMRIPSNAESDFVLVLKCNEIPNLVSNSSLLNIF</sequence>
<dbReference type="EMBL" id="JXTC01000390">
    <property type="protein sequence ID" value="PON58074.1"/>
    <property type="molecule type" value="Genomic_DNA"/>
</dbReference>
<keyword evidence="2" id="KW-1185">Reference proteome</keyword>
<dbReference type="Proteomes" id="UP000237000">
    <property type="component" value="Unassembled WGS sequence"/>
</dbReference>
<evidence type="ECO:0000313" key="1">
    <source>
        <dbReference type="EMBL" id="PON58074.1"/>
    </source>
</evidence>
<gene>
    <name evidence="1" type="ORF">TorRG33x02_292090</name>
</gene>
<organism evidence="1 2">
    <name type="scientific">Trema orientale</name>
    <name type="common">Charcoal tree</name>
    <name type="synonym">Celtis orientalis</name>
    <dbReference type="NCBI Taxonomy" id="63057"/>
    <lineage>
        <taxon>Eukaryota</taxon>
        <taxon>Viridiplantae</taxon>
        <taxon>Streptophyta</taxon>
        <taxon>Embryophyta</taxon>
        <taxon>Tracheophyta</taxon>
        <taxon>Spermatophyta</taxon>
        <taxon>Magnoliopsida</taxon>
        <taxon>eudicotyledons</taxon>
        <taxon>Gunneridae</taxon>
        <taxon>Pentapetalae</taxon>
        <taxon>rosids</taxon>
        <taxon>fabids</taxon>
        <taxon>Rosales</taxon>
        <taxon>Cannabaceae</taxon>
        <taxon>Trema</taxon>
    </lineage>
</organism>
<evidence type="ECO:0000313" key="2">
    <source>
        <dbReference type="Proteomes" id="UP000237000"/>
    </source>
</evidence>